<dbReference type="Gene3D" id="3.40.50.720">
    <property type="entry name" value="NAD(P)-binding Rossmann-like Domain"/>
    <property type="match status" value="1"/>
</dbReference>
<feature type="transmembrane region" description="Helical" evidence="7">
    <location>
        <begin position="321"/>
        <end position="343"/>
    </location>
</feature>
<evidence type="ECO:0000259" key="8">
    <source>
        <dbReference type="Pfam" id="PF02397"/>
    </source>
</evidence>
<keyword evidence="3 9" id="KW-0808">Transferase</keyword>
<comment type="subcellular location">
    <subcellularLocation>
        <location evidence="1">Membrane</location>
        <topology evidence="1">Multi-pass membrane protein</topology>
    </subcellularLocation>
</comment>
<evidence type="ECO:0000256" key="7">
    <source>
        <dbReference type="SAM" id="Phobius"/>
    </source>
</evidence>
<keyword evidence="10" id="KW-1185">Reference proteome</keyword>
<dbReference type="Pfam" id="PF02397">
    <property type="entry name" value="Bac_transf"/>
    <property type="match status" value="1"/>
</dbReference>
<accession>A0A4R1BJA9</accession>
<sequence>MPSATIPARWSTRSTASVRWKWPTRSCRKSTPTFPPAERMQTRTVNSSAYALSDYVSAALAWTAFYFVRKLLLGEPINLSDGSYDRFWLGVTLIPLGWLSLFMLLGSYGSVYRKSRFGEFTQTFTAVVGGCIVLFFVFVLDDVQSGYTYYYSAFAALAGLHFLFLFTGRVLILQKAKRQLQSGAISFPALIVAAPEEALQLYNNTGQKLHEEGYRISGFLSLQPGDSSRKGLRCLGDIGQLEGVLERESIRCVILGNRKTAPSVMEQLVNRLSERDVDIKMPPTTLDILAGSVKTSNVMGPVLMDLKTELMADWQQNIKRLIDIVVSLTAVVLLLPFMLYIALRTRLSSKGPIFYSQERVGYKGRPFRMYKFRSMYTDAEVNGPALSSDNDPRITRWGRTMRKWRFDELPQLLSILKGDMSLVGPRPERRYYIDQIVAQFPYYKYLLKVKPGLTSWGMVQFGYAENIKEMIERSRFDLVYIENISLALDFKIMIHTVRIIFKGKGK</sequence>
<feature type="domain" description="Bacterial sugar transferase" evidence="8">
    <location>
        <begin position="319"/>
        <end position="501"/>
    </location>
</feature>
<dbReference type="GO" id="GO:0016780">
    <property type="term" value="F:phosphotransferase activity, for other substituted phosphate groups"/>
    <property type="evidence" value="ECO:0007669"/>
    <property type="project" value="TreeGrafter"/>
</dbReference>
<keyword evidence="6 7" id="KW-0472">Membrane</keyword>
<dbReference type="GO" id="GO:0016020">
    <property type="term" value="C:membrane"/>
    <property type="evidence" value="ECO:0007669"/>
    <property type="project" value="UniProtKB-SubCell"/>
</dbReference>
<proteinExistence type="inferred from homology"/>
<dbReference type="Proteomes" id="UP000295334">
    <property type="component" value="Unassembled WGS sequence"/>
</dbReference>
<dbReference type="OrthoDB" id="9808602at2"/>
<name>A0A4R1BJA9_9BACT</name>
<dbReference type="EMBL" id="SJZI01000008">
    <property type="protein sequence ID" value="TCJ17410.1"/>
    <property type="molecule type" value="Genomic_DNA"/>
</dbReference>
<dbReference type="NCBIfam" id="TIGR03025">
    <property type="entry name" value="EPS_sugtrans"/>
    <property type="match status" value="1"/>
</dbReference>
<dbReference type="AlphaFoldDB" id="A0A4R1BJA9"/>
<keyword evidence="4 7" id="KW-0812">Transmembrane</keyword>
<reference evidence="9 10" key="1">
    <citation type="submission" date="2019-03" db="EMBL/GenBank/DDBJ databases">
        <authorList>
            <person name="Kim M.K.M."/>
        </authorList>
    </citation>
    <scope>NUCLEOTIDE SEQUENCE [LARGE SCALE GENOMIC DNA]</scope>
    <source>
        <strain evidence="9 10">17J68-12</strain>
    </source>
</reference>
<dbReference type="PANTHER" id="PTHR30576:SF0">
    <property type="entry name" value="UNDECAPRENYL-PHOSPHATE N-ACETYLGALACTOSAMINYL 1-PHOSPHATE TRANSFERASE-RELATED"/>
    <property type="match status" value="1"/>
</dbReference>
<dbReference type="InterPro" id="IPR003362">
    <property type="entry name" value="Bact_transf"/>
</dbReference>
<dbReference type="PANTHER" id="PTHR30576">
    <property type="entry name" value="COLANIC BIOSYNTHESIS UDP-GLUCOSE LIPID CARRIER TRANSFERASE"/>
    <property type="match status" value="1"/>
</dbReference>
<evidence type="ECO:0000313" key="9">
    <source>
        <dbReference type="EMBL" id="TCJ17410.1"/>
    </source>
</evidence>
<evidence type="ECO:0000313" key="10">
    <source>
        <dbReference type="Proteomes" id="UP000295334"/>
    </source>
</evidence>
<feature type="transmembrane region" description="Helical" evidence="7">
    <location>
        <begin position="87"/>
        <end position="108"/>
    </location>
</feature>
<feature type="transmembrane region" description="Helical" evidence="7">
    <location>
        <begin position="151"/>
        <end position="172"/>
    </location>
</feature>
<evidence type="ECO:0000256" key="3">
    <source>
        <dbReference type="ARBA" id="ARBA00022679"/>
    </source>
</evidence>
<evidence type="ECO:0000256" key="5">
    <source>
        <dbReference type="ARBA" id="ARBA00022989"/>
    </source>
</evidence>
<evidence type="ECO:0000256" key="6">
    <source>
        <dbReference type="ARBA" id="ARBA00023136"/>
    </source>
</evidence>
<evidence type="ECO:0000256" key="4">
    <source>
        <dbReference type="ARBA" id="ARBA00022692"/>
    </source>
</evidence>
<keyword evidence="5 7" id="KW-1133">Transmembrane helix</keyword>
<feature type="transmembrane region" description="Helical" evidence="7">
    <location>
        <begin position="120"/>
        <end position="139"/>
    </location>
</feature>
<comment type="similarity">
    <text evidence="2">Belongs to the bacterial sugar transferase family.</text>
</comment>
<feature type="transmembrane region" description="Helical" evidence="7">
    <location>
        <begin position="49"/>
        <end position="67"/>
    </location>
</feature>
<protein>
    <submittedName>
        <fullName evidence="9">Sugar transferase</fullName>
    </submittedName>
</protein>
<evidence type="ECO:0000256" key="2">
    <source>
        <dbReference type="ARBA" id="ARBA00006464"/>
    </source>
</evidence>
<dbReference type="InterPro" id="IPR017475">
    <property type="entry name" value="EPS_sugar_tfrase"/>
</dbReference>
<dbReference type="Pfam" id="PF13727">
    <property type="entry name" value="CoA_binding_3"/>
    <property type="match status" value="1"/>
</dbReference>
<evidence type="ECO:0000256" key="1">
    <source>
        <dbReference type="ARBA" id="ARBA00004141"/>
    </source>
</evidence>
<organism evidence="9 10">
    <name type="scientific">Flaviaesturariibacter flavus</name>
    <dbReference type="NCBI Taxonomy" id="2502780"/>
    <lineage>
        <taxon>Bacteria</taxon>
        <taxon>Pseudomonadati</taxon>
        <taxon>Bacteroidota</taxon>
        <taxon>Chitinophagia</taxon>
        <taxon>Chitinophagales</taxon>
        <taxon>Chitinophagaceae</taxon>
        <taxon>Flaviaestuariibacter</taxon>
    </lineage>
</organism>
<comment type="caution">
    <text evidence="9">The sequence shown here is derived from an EMBL/GenBank/DDBJ whole genome shotgun (WGS) entry which is preliminary data.</text>
</comment>
<gene>
    <name evidence="9" type="ORF">EPD60_04250</name>
</gene>